<dbReference type="AlphaFoldDB" id="A0AAJ0FRR4"/>
<name>A0AAJ0FRR4_9PEZI</name>
<evidence type="ECO:0000256" key="3">
    <source>
        <dbReference type="ARBA" id="ARBA00023274"/>
    </source>
</evidence>
<dbReference type="SUPFAM" id="SSF50104">
    <property type="entry name" value="Translation proteins SH3-like domain"/>
    <property type="match status" value="1"/>
</dbReference>
<reference evidence="5" key="1">
    <citation type="submission" date="2023-06" db="EMBL/GenBank/DDBJ databases">
        <title>Genome-scale phylogeny and comparative genomics of the fungal order Sordariales.</title>
        <authorList>
            <consortium name="Lawrence Berkeley National Laboratory"/>
            <person name="Hensen N."/>
            <person name="Bonometti L."/>
            <person name="Westerberg I."/>
            <person name="Brannstrom I.O."/>
            <person name="Guillou S."/>
            <person name="Cros-Aarteil S."/>
            <person name="Calhoun S."/>
            <person name="Haridas S."/>
            <person name="Kuo A."/>
            <person name="Mondo S."/>
            <person name="Pangilinan J."/>
            <person name="Riley R."/>
            <person name="Labutti K."/>
            <person name="Andreopoulos B."/>
            <person name="Lipzen A."/>
            <person name="Chen C."/>
            <person name="Yanf M."/>
            <person name="Daum C."/>
            <person name="Ng V."/>
            <person name="Clum A."/>
            <person name="Steindorff A."/>
            <person name="Ohm R."/>
            <person name="Martin F."/>
            <person name="Silar P."/>
            <person name="Natvig D."/>
            <person name="Lalanne C."/>
            <person name="Gautier V."/>
            <person name="Ament-Velasquez S.L."/>
            <person name="Kruys A."/>
            <person name="Hutchinson M.I."/>
            <person name="Powell A.J."/>
            <person name="Barry K."/>
            <person name="Miller A.N."/>
            <person name="Grigoriev I.V."/>
            <person name="Debuchy R."/>
            <person name="Gladieux P."/>
            <person name="Thoren M.H."/>
            <person name="Johannesson H."/>
        </authorList>
    </citation>
    <scope>NUCLEOTIDE SEQUENCE</scope>
    <source>
        <strain evidence="5">8032-3</strain>
    </source>
</reference>
<proteinExistence type="inferred from homology"/>
<dbReference type="Pfam" id="PF22682">
    <property type="entry name" value="Ribosomal_uL24m-like"/>
    <property type="match status" value="1"/>
</dbReference>
<dbReference type="PANTHER" id="PTHR12903">
    <property type="entry name" value="MITOCHONDRIAL RIBOSOMAL PROTEIN L24"/>
    <property type="match status" value="1"/>
</dbReference>
<dbReference type="InterPro" id="IPR003256">
    <property type="entry name" value="Ribosomal_uL24"/>
</dbReference>
<dbReference type="GO" id="GO:0006412">
    <property type="term" value="P:translation"/>
    <property type="evidence" value="ECO:0007669"/>
    <property type="project" value="InterPro"/>
</dbReference>
<dbReference type="GO" id="GO:0003723">
    <property type="term" value="F:RNA binding"/>
    <property type="evidence" value="ECO:0007669"/>
    <property type="project" value="InterPro"/>
</dbReference>
<evidence type="ECO:0000256" key="2">
    <source>
        <dbReference type="ARBA" id="ARBA00022980"/>
    </source>
</evidence>
<gene>
    <name evidence="5" type="ORF">QBC33DRAFT_14664</name>
</gene>
<feature type="compositionally biased region" description="Pro residues" evidence="4">
    <location>
        <begin position="378"/>
        <end position="389"/>
    </location>
</feature>
<protein>
    <submittedName>
        <fullName evidence="5">Kow domain-protein domain-containing protein</fullName>
    </submittedName>
</protein>
<dbReference type="GO" id="GO:0005840">
    <property type="term" value="C:ribosome"/>
    <property type="evidence" value="ECO:0007669"/>
    <property type="project" value="UniProtKB-KW"/>
</dbReference>
<feature type="region of interest" description="Disordered" evidence="4">
    <location>
        <begin position="350"/>
        <end position="389"/>
    </location>
</feature>
<dbReference type="CDD" id="cd06089">
    <property type="entry name" value="KOW_RPL26"/>
    <property type="match status" value="1"/>
</dbReference>
<dbReference type="RefSeq" id="XP_060288756.1">
    <property type="nucleotide sequence ID" value="XM_060422142.1"/>
</dbReference>
<dbReference type="GO" id="GO:1990904">
    <property type="term" value="C:ribonucleoprotein complex"/>
    <property type="evidence" value="ECO:0007669"/>
    <property type="project" value="UniProtKB-KW"/>
</dbReference>
<dbReference type="InterPro" id="IPR008991">
    <property type="entry name" value="Translation_prot_SH3-like_sf"/>
</dbReference>
<evidence type="ECO:0000256" key="4">
    <source>
        <dbReference type="SAM" id="MobiDB-lite"/>
    </source>
</evidence>
<comment type="similarity">
    <text evidence="1">Belongs to the universal ribosomal protein uL24 family.</text>
</comment>
<dbReference type="Gene3D" id="2.30.30.30">
    <property type="match status" value="1"/>
</dbReference>
<dbReference type="GeneID" id="85305329"/>
<evidence type="ECO:0000256" key="1">
    <source>
        <dbReference type="ARBA" id="ARBA00010618"/>
    </source>
</evidence>
<sequence length="389" mass="44205">MDKLIRRTRMVERQAARRLARVRDLNRRNRKTELREERKHLSGEVGYQLGAAIKARHEDWELGPLAPRRDVPVLDNPHVVQWGSISSRRATPHQPLPPAQLNARCAWAGGAKYLCLKKKDRVAVIDGWLKGKIGVVGDIHKDQGTLLLGDIAKTNVTLPEYTLPEELKDAKIQTFETPIPISAVRLVYPLKDEETGVVRDVVIKQLKPINIHHDRPTEEVTWDRFVPGLNVEIPWPTKVEEEVVDGPHDTLRIDVEERTFVPTLLRPPIPETVVDELRNQYSKFRTRHTPEYIAKKEAEEAEKKARVDSVKSMLTPLQEFNRHRRELRRARGQPELTDEMLEKIGQIMAKNQGRAPRVASGTSEIESGVGSISLETPSEPPAETRPPAS</sequence>
<dbReference type="InterPro" id="IPR014722">
    <property type="entry name" value="Rib_uL2_dom2"/>
</dbReference>
<evidence type="ECO:0000313" key="6">
    <source>
        <dbReference type="Proteomes" id="UP001244011"/>
    </source>
</evidence>
<keyword evidence="6" id="KW-1185">Reference proteome</keyword>
<dbReference type="InterPro" id="IPR041988">
    <property type="entry name" value="Ribosomal_uL24_KOW"/>
</dbReference>
<keyword evidence="3" id="KW-0687">Ribonucleoprotein</keyword>
<dbReference type="EMBL" id="MU838997">
    <property type="protein sequence ID" value="KAK1772543.1"/>
    <property type="molecule type" value="Genomic_DNA"/>
</dbReference>
<evidence type="ECO:0000313" key="5">
    <source>
        <dbReference type="EMBL" id="KAK1772543.1"/>
    </source>
</evidence>
<comment type="caution">
    <text evidence="5">The sequence shown here is derived from an EMBL/GenBank/DDBJ whole genome shotgun (WGS) entry which is preliminary data.</text>
</comment>
<dbReference type="GO" id="GO:0003735">
    <property type="term" value="F:structural constituent of ribosome"/>
    <property type="evidence" value="ECO:0007669"/>
    <property type="project" value="InterPro"/>
</dbReference>
<accession>A0AAJ0FRR4</accession>
<dbReference type="Proteomes" id="UP001244011">
    <property type="component" value="Unassembled WGS sequence"/>
</dbReference>
<keyword evidence="2" id="KW-0689">Ribosomal protein</keyword>
<organism evidence="5 6">
    <name type="scientific">Phialemonium atrogriseum</name>
    <dbReference type="NCBI Taxonomy" id="1093897"/>
    <lineage>
        <taxon>Eukaryota</taxon>
        <taxon>Fungi</taxon>
        <taxon>Dikarya</taxon>
        <taxon>Ascomycota</taxon>
        <taxon>Pezizomycotina</taxon>
        <taxon>Sordariomycetes</taxon>
        <taxon>Sordariomycetidae</taxon>
        <taxon>Cephalothecales</taxon>
        <taxon>Cephalothecaceae</taxon>
        <taxon>Phialemonium</taxon>
    </lineage>
</organism>